<evidence type="ECO:0000256" key="1">
    <source>
        <dbReference type="SAM" id="MobiDB-lite"/>
    </source>
</evidence>
<reference evidence="2" key="1">
    <citation type="journal article" date="2023" name="G3 (Bethesda)">
        <title>A reference genome for the long-term kleptoplast-retaining sea slug Elysia crispata morphotype clarki.</title>
        <authorList>
            <person name="Eastman K.E."/>
            <person name="Pendleton A.L."/>
            <person name="Shaikh M.A."/>
            <person name="Suttiyut T."/>
            <person name="Ogas R."/>
            <person name="Tomko P."/>
            <person name="Gavelis G."/>
            <person name="Widhalm J.R."/>
            <person name="Wisecaver J.H."/>
        </authorList>
    </citation>
    <scope>NUCLEOTIDE SEQUENCE</scope>
    <source>
        <strain evidence="2">ECLA1</strain>
    </source>
</reference>
<dbReference type="EMBL" id="JAWDGP010002014">
    <property type="protein sequence ID" value="KAK3786108.1"/>
    <property type="molecule type" value="Genomic_DNA"/>
</dbReference>
<protein>
    <submittedName>
        <fullName evidence="2">Uncharacterized protein</fullName>
    </submittedName>
</protein>
<sequence length="151" mass="17015">MVARFEAARARDGKTLEWGAKQNEKESGNIKCTRKRMKSPHTQTEQRILEVLGRGDSSARHLCSVLMALLRRQRVELGEGIPGNLKVTGSRGQTDEDRYRETDNKNHCRDKEMSIASWSNIHTRSDQEENPFVDEFNSLRTAVAAGSARSG</sequence>
<keyword evidence="3" id="KW-1185">Reference proteome</keyword>
<feature type="compositionally biased region" description="Basic and acidic residues" evidence="1">
    <location>
        <begin position="93"/>
        <end position="105"/>
    </location>
</feature>
<evidence type="ECO:0000313" key="2">
    <source>
        <dbReference type="EMBL" id="KAK3786108.1"/>
    </source>
</evidence>
<comment type="caution">
    <text evidence="2">The sequence shown here is derived from an EMBL/GenBank/DDBJ whole genome shotgun (WGS) entry which is preliminary data.</text>
</comment>
<feature type="region of interest" description="Disordered" evidence="1">
    <location>
        <begin position="81"/>
        <end position="105"/>
    </location>
</feature>
<dbReference type="Proteomes" id="UP001283361">
    <property type="component" value="Unassembled WGS sequence"/>
</dbReference>
<name>A0AAE1AEG3_9GAST</name>
<dbReference type="AlphaFoldDB" id="A0AAE1AEG3"/>
<gene>
    <name evidence="2" type="ORF">RRG08_045494</name>
</gene>
<accession>A0AAE1AEG3</accession>
<evidence type="ECO:0000313" key="3">
    <source>
        <dbReference type="Proteomes" id="UP001283361"/>
    </source>
</evidence>
<organism evidence="2 3">
    <name type="scientific">Elysia crispata</name>
    <name type="common">lettuce slug</name>
    <dbReference type="NCBI Taxonomy" id="231223"/>
    <lineage>
        <taxon>Eukaryota</taxon>
        <taxon>Metazoa</taxon>
        <taxon>Spiralia</taxon>
        <taxon>Lophotrochozoa</taxon>
        <taxon>Mollusca</taxon>
        <taxon>Gastropoda</taxon>
        <taxon>Heterobranchia</taxon>
        <taxon>Euthyneura</taxon>
        <taxon>Panpulmonata</taxon>
        <taxon>Sacoglossa</taxon>
        <taxon>Placobranchoidea</taxon>
        <taxon>Plakobranchidae</taxon>
        <taxon>Elysia</taxon>
    </lineage>
</organism>
<proteinExistence type="predicted"/>